<sequence>MTESTATSSLPVVRIINVDTDGVFLHDGERTWVEPWDAVSDIQAARIPVEQSTMLVLALGFRDERMVLVAEEEQVWGKLAEAIQFELPDAIPIDIWQSALSNLGQFPVYERPTLS</sequence>
<dbReference type="Proteomes" id="UP000605099">
    <property type="component" value="Unassembled WGS sequence"/>
</dbReference>
<evidence type="ECO:0000313" key="2">
    <source>
        <dbReference type="Proteomes" id="UP000605099"/>
    </source>
</evidence>
<accession>A0ABQ2JVZ3</accession>
<gene>
    <name evidence="1" type="ORF">GCM10011349_33110</name>
</gene>
<name>A0ABQ2JVZ3_9SPHN</name>
<dbReference type="RefSeq" id="WP_098108342.1">
    <property type="nucleotide sequence ID" value="NZ_BMLK01000016.1"/>
</dbReference>
<protein>
    <submittedName>
        <fullName evidence="1">Uncharacterized protein</fullName>
    </submittedName>
</protein>
<reference evidence="2" key="1">
    <citation type="journal article" date="2019" name="Int. J. Syst. Evol. Microbiol.">
        <title>The Global Catalogue of Microorganisms (GCM) 10K type strain sequencing project: providing services to taxonomists for standard genome sequencing and annotation.</title>
        <authorList>
            <consortium name="The Broad Institute Genomics Platform"/>
            <consortium name="The Broad Institute Genome Sequencing Center for Infectious Disease"/>
            <person name="Wu L."/>
            <person name="Ma J."/>
        </authorList>
    </citation>
    <scope>NUCLEOTIDE SEQUENCE [LARGE SCALE GENOMIC DNA]</scope>
    <source>
        <strain evidence="2">CGMCC 1.6784</strain>
    </source>
</reference>
<dbReference type="EMBL" id="BMLK01000016">
    <property type="protein sequence ID" value="GGN55916.1"/>
    <property type="molecule type" value="Genomic_DNA"/>
</dbReference>
<proteinExistence type="predicted"/>
<organism evidence="1 2">
    <name type="scientific">Novosphingobium indicum</name>
    <dbReference type="NCBI Taxonomy" id="462949"/>
    <lineage>
        <taxon>Bacteria</taxon>
        <taxon>Pseudomonadati</taxon>
        <taxon>Pseudomonadota</taxon>
        <taxon>Alphaproteobacteria</taxon>
        <taxon>Sphingomonadales</taxon>
        <taxon>Sphingomonadaceae</taxon>
        <taxon>Novosphingobium</taxon>
    </lineage>
</organism>
<evidence type="ECO:0000313" key="1">
    <source>
        <dbReference type="EMBL" id="GGN55916.1"/>
    </source>
</evidence>
<keyword evidence="2" id="KW-1185">Reference proteome</keyword>
<comment type="caution">
    <text evidence="1">The sequence shown here is derived from an EMBL/GenBank/DDBJ whole genome shotgun (WGS) entry which is preliminary data.</text>
</comment>